<evidence type="ECO:0000256" key="3">
    <source>
        <dbReference type="ARBA" id="ARBA00022692"/>
    </source>
</evidence>
<dbReference type="PANTHER" id="PTHR43840">
    <property type="entry name" value="MITOCHONDRIAL METAL TRANSPORTER 1-RELATED"/>
    <property type="match status" value="1"/>
</dbReference>
<keyword evidence="5 6" id="KW-0472">Membrane</keyword>
<dbReference type="SUPFAM" id="SSF161111">
    <property type="entry name" value="Cation efflux protein transmembrane domain-like"/>
    <property type="match status" value="1"/>
</dbReference>
<comment type="subcellular location">
    <subcellularLocation>
        <location evidence="1">Membrane</location>
        <topology evidence="1">Multi-pass membrane protein</topology>
    </subcellularLocation>
</comment>
<reference evidence="8 9" key="1">
    <citation type="submission" date="2019-03" db="EMBL/GenBank/DDBJ databases">
        <title>Genomic Encyclopedia of Type Strains, Phase IV (KMG-IV): sequencing the most valuable type-strain genomes for metagenomic binning, comparative biology and taxonomic classification.</title>
        <authorList>
            <person name="Goeker M."/>
        </authorList>
    </citation>
    <scope>NUCLEOTIDE SEQUENCE [LARGE SCALE GENOMIC DNA]</scope>
    <source>
        <strain evidence="8 9">DSM 203</strain>
    </source>
</reference>
<dbReference type="EMBL" id="SMDC01000001">
    <property type="protein sequence ID" value="TCW39731.1"/>
    <property type="molecule type" value="Genomic_DNA"/>
</dbReference>
<dbReference type="GO" id="GO:0005886">
    <property type="term" value="C:plasma membrane"/>
    <property type="evidence" value="ECO:0007669"/>
    <property type="project" value="TreeGrafter"/>
</dbReference>
<protein>
    <submittedName>
        <fullName evidence="8">Cation efflux family protein</fullName>
    </submittedName>
</protein>
<accession>A0A4R4AK15</accession>
<dbReference type="InterPro" id="IPR027469">
    <property type="entry name" value="Cation_efflux_TMD_sf"/>
</dbReference>
<comment type="caution">
    <text evidence="8">The sequence shown here is derived from an EMBL/GenBank/DDBJ whole genome shotgun (WGS) entry which is preliminary data.</text>
</comment>
<dbReference type="GO" id="GO:0015086">
    <property type="term" value="F:cadmium ion transmembrane transporter activity"/>
    <property type="evidence" value="ECO:0007669"/>
    <property type="project" value="TreeGrafter"/>
</dbReference>
<keyword evidence="2" id="KW-0813">Transport</keyword>
<feature type="transmembrane region" description="Helical" evidence="6">
    <location>
        <begin position="184"/>
        <end position="202"/>
    </location>
</feature>
<dbReference type="PANTHER" id="PTHR43840:SF15">
    <property type="entry name" value="MITOCHONDRIAL METAL TRANSPORTER 1-RELATED"/>
    <property type="match status" value="1"/>
</dbReference>
<evidence type="ECO:0000313" key="8">
    <source>
        <dbReference type="EMBL" id="TCW39731.1"/>
    </source>
</evidence>
<keyword evidence="3 6" id="KW-0812">Transmembrane</keyword>
<dbReference type="GO" id="GO:0015093">
    <property type="term" value="F:ferrous iron transmembrane transporter activity"/>
    <property type="evidence" value="ECO:0007669"/>
    <property type="project" value="TreeGrafter"/>
</dbReference>
<feature type="domain" description="Cation efflux protein transmembrane" evidence="7">
    <location>
        <begin position="12"/>
        <end position="212"/>
    </location>
</feature>
<name>A0A4R4AK15_MARGR</name>
<organism evidence="8 9">
    <name type="scientific">Marichromatium gracile</name>
    <name type="common">Chromatium gracile</name>
    <dbReference type="NCBI Taxonomy" id="1048"/>
    <lineage>
        <taxon>Bacteria</taxon>
        <taxon>Pseudomonadati</taxon>
        <taxon>Pseudomonadota</taxon>
        <taxon>Gammaproteobacteria</taxon>
        <taxon>Chromatiales</taxon>
        <taxon>Chromatiaceae</taxon>
        <taxon>Marichromatium</taxon>
    </lineage>
</organism>
<feature type="transmembrane region" description="Helical" evidence="6">
    <location>
        <begin position="12"/>
        <end position="32"/>
    </location>
</feature>
<sequence length="222" mass="24889">MSAQTRRERQILIFSMLSTLAFAIMGVIWGLWINSMVVIFDGLYSLIGLFMTLVSLLALYYIHRQSRLLNTQAAARIEHRVILFKGAVIILLCTLSLVLAVRAILDGGRDTDGDLAILFGLINVIGCTLSWWYITKHRKQGGSGLINAEEKQWLMDTVISGAVMCGFVIAKLTELTPMAHLARYADPVMVLVASIWFFGIPLKMVRHSLRQLAELERAPQRI</sequence>
<proteinExistence type="predicted"/>
<dbReference type="GO" id="GO:0015341">
    <property type="term" value="F:zinc efflux antiporter activity"/>
    <property type="evidence" value="ECO:0007669"/>
    <property type="project" value="TreeGrafter"/>
</dbReference>
<feature type="transmembrane region" description="Helical" evidence="6">
    <location>
        <begin position="82"/>
        <end position="104"/>
    </location>
</feature>
<keyword evidence="4 6" id="KW-1133">Transmembrane helix</keyword>
<evidence type="ECO:0000256" key="1">
    <source>
        <dbReference type="ARBA" id="ARBA00004141"/>
    </source>
</evidence>
<feature type="transmembrane region" description="Helical" evidence="6">
    <location>
        <begin position="116"/>
        <end position="134"/>
    </location>
</feature>
<dbReference type="Proteomes" id="UP000295247">
    <property type="component" value="Unassembled WGS sequence"/>
</dbReference>
<evidence type="ECO:0000256" key="2">
    <source>
        <dbReference type="ARBA" id="ARBA00022448"/>
    </source>
</evidence>
<feature type="transmembrane region" description="Helical" evidence="6">
    <location>
        <begin position="44"/>
        <end position="62"/>
    </location>
</feature>
<feature type="transmembrane region" description="Helical" evidence="6">
    <location>
        <begin position="154"/>
        <end position="172"/>
    </location>
</feature>
<gene>
    <name evidence="8" type="ORF">EDC29_101147</name>
</gene>
<dbReference type="AlphaFoldDB" id="A0A4R4AK15"/>
<dbReference type="InterPro" id="IPR050291">
    <property type="entry name" value="CDF_Transporter"/>
</dbReference>
<evidence type="ECO:0000313" key="9">
    <source>
        <dbReference type="Proteomes" id="UP000295247"/>
    </source>
</evidence>
<evidence type="ECO:0000256" key="5">
    <source>
        <dbReference type="ARBA" id="ARBA00023136"/>
    </source>
</evidence>
<dbReference type="Pfam" id="PF01545">
    <property type="entry name" value="Cation_efflux"/>
    <property type="match status" value="1"/>
</dbReference>
<dbReference type="RefSeq" id="WP_123139207.1">
    <property type="nucleotide sequence ID" value="NZ_JAKEDQ010000014.1"/>
</dbReference>
<dbReference type="GO" id="GO:0006882">
    <property type="term" value="P:intracellular zinc ion homeostasis"/>
    <property type="evidence" value="ECO:0007669"/>
    <property type="project" value="TreeGrafter"/>
</dbReference>
<evidence type="ECO:0000259" key="7">
    <source>
        <dbReference type="Pfam" id="PF01545"/>
    </source>
</evidence>
<dbReference type="InterPro" id="IPR058533">
    <property type="entry name" value="Cation_efflux_TM"/>
</dbReference>
<evidence type="ECO:0000256" key="6">
    <source>
        <dbReference type="SAM" id="Phobius"/>
    </source>
</evidence>
<dbReference type="Gene3D" id="1.20.1510.10">
    <property type="entry name" value="Cation efflux protein transmembrane domain"/>
    <property type="match status" value="1"/>
</dbReference>
<evidence type="ECO:0000256" key="4">
    <source>
        <dbReference type="ARBA" id="ARBA00022989"/>
    </source>
</evidence>